<protein>
    <submittedName>
        <fullName evidence="2">Uncharacterized protein</fullName>
    </submittedName>
</protein>
<dbReference type="InterPro" id="IPR043129">
    <property type="entry name" value="ATPase_NBD"/>
</dbReference>
<comment type="caution">
    <text evidence="2">The sequence shown here is derived from an EMBL/GenBank/DDBJ whole genome shotgun (WGS) entry which is preliminary data.</text>
</comment>
<evidence type="ECO:0000313" key="3">
    <source>
        <dbReference type="Proteomes" id="UP001597417"/>
    </source>
</evidence>
<feature type="region of interest" description="Disordered" evidence="1">
    <location>
        <begin position="46"/>
        <end position="128"/>
    </location>
</feature>
<dbReference type="Proteomes" id="UP001597417">
    <property type="component" value="Unassembled WGS sequence"/>
</dbReference>
<dbReference type="RefSeq" id="WP_378260367.1">
    <property type="nucleotide sequence ID" value="NZ_JBHUKR010000002.1"/>
</dbReference>
<dbReference type="EMBL" id="JBHUKR010000002">
    <property type="protein sequence ID" value="MFD2414946.1"/>
    <property type="molecule type" value="Genomic_DNA"/>
</dbReference>
<dbReference type="SUPFAM" id="SSF53067">
    <property type="entry name" value="Actin-like ATPase domain"/>
    <property type="match status" value="1"/>
</dbReference>
<proteinExistence type="predicted"/>
<organism evidence="2 3">
    <name type="scientific">Amycolatopsis pigmentata</name>
    <dbReference type="NCBI Taxonomy" id="450801"/>
    <lineage>
        <taxon>Bacteria</taxon>
        <taxon>Bacillati</taxon>
        <taxon>Actinomycetota</taxon>
        <taxon>Actinomycetes</taxon>
        <taxon>Pseudonocardiales</taxon>
        <taxon>Pseudonocardiaceae</taxon>
        <taxon>Amycolatopsis</taxon>
    </lineage>
</organism>
<name>A0ABW5FJ42_9PSEU</name>
<feature type="compositionally biased region" description="Polar residues" evidence="1">
    <location>
        <begin position="109"/>
        <end position="122"/>
    </location>
</feature>
<evidence type="ECO:0000256" key="1">
    <source>
        <dbReference type="SAM" id="MobiDB-lite"/>
    </source>
</evidence>
<dbReference type="Gene3D" id="3.30.420.40">
    <property type="match status" value="1"/>
</dbReference>
<reference evidence="3" key="1">
    <citation type="journal article" date="2019" name="Int. J. Syst. Evol. Microbiol.">
        <title>The Global Catalogue of Microorganisms (GCM) 10K type strain sequencing project: providing services to taxonomists for standard genome sequencing and annotation.</title>
        <authorList>
            <consortium name="The Broad Institute Genomics Platform"/>
            <consortium name="The Broad Institute Genome Sequencing Center for Infectious Disease"/>
            <person name="Wu L."/>
            <person name="Ma J."/>
        </authorList>
    </citation>
    <scope>NUCLEOTIDE SEQUENCE [LARGE SCALE GENOMIC DNA]</scope>
    <source>
        <strain evidence="3">CGMCC 4.7645</strain>
    </source>
</reference>
<evidence type="ECO:0000313" key="2">
    <source>
        <dbReference type="EMBL" id="MFD2414946.1"/>
    </source>
</evidence>
<accession>A0ABW5FJ42</accession>
<keyword evidence="3" id="KW-1185">Reference proteome</keyword>
<gene>
    <name evidence="2" type="ORF">ACFSXZ_01245</name>
</gene>
<sequence>MVARTRRPTPADDPSKTQDTIADAVRELLSDYTVTRVGLGAAGFVDERRSTLRRPVPPPADAGDAAPRERAAQGLRQGTPGPRAIVVGVDFHPADERPQPARRHPSRTVVLSASAQSRSSVLPMSKRK</sequence>